<dbReference type="Proteomes" id="UP001143747">
    <property type="component" value="Unassembled WGS sequence"/>
</dbReference>
<keyword evidence="7" id="KW-1185">Reference proteome</keyword>
<feature type="transmembrane region" description="Helical" evidence="5">
    <location>
        <begin position="44"/>
        <end position="65"/>
    </location>
</feature>
<sequence length="146" mass="16102">MTAVRGFIKNTVSLASAELVTKILAFLLFVYIARELGDVEFGKYSFALAFALLFAFLSDIGLTQLTIREVAKRKEDVNRYFGTVSAIKVVLSILTIAIIVVVINFLGYPQETIIAVYIAGAYSVTNSFSISFFAHSTGPLSRWNMN</sequence>
<feature type="transmembrane region" description="Helical" evidence="5">
    <location>
        <begin position="12"/>
        <end position="32"/>
    </location>
</feature>
<keyword evidence="3 5" id="KW-1133">Transmembrane helix</keyword>
<evidence type="ECO:0000256" key="3">
    <source>
        <dbReference type="ARBA" id="ARBA00022989"/>
    </source>
</evidence>
<evidence type="ECO:0000313" key="6">
    <source>
        <dbReference type="EMBL" id="MDE4907313.1"/>
    </source>
</evidence>
<dbReference type="EMBL" id="JAKELO010000002">
    <property type="protein sequence ID" value="MDE4907313.1"/>
    <property type="molecule type" value="Genomic_DNA"/>
</dbReference>
<evidence type="ECO:0000256" key="2">
    <source>
        <dbReference type="ARBA" id="ARBA00022692"/>
    </source>
</evidence>
<comment type="subcellular location">
    <subcellularLocation>
        <location evidence="1">Membrane</location>
        <topology evidence="1">Multi-pass membrane protein</topology>
    </subcellularLocation>
</comment>
<keyword evidence="2 5" id="KW-0812">Transmembrane</keyword>
<evidence type="ECO:0000256" key="1">
    <source>
        <dbReference type="ARBA" id="ARBA00004141"/>
    </source>
</evidence>
<gene>
    <name evidence="6" type="ORF">L0665_01585</name>
</gene>
<dbReference type="AlphaFoldDB" id="A0A9Q4KSD6"/>
<name>A0A9Q4KSD6_9EURY</name>
<dbReference type="GO" id="GO:0016020">
    <property type="term" value="C:membrane"/>
    <property type="evidence" value="ECO:0007669"/>
    <property type="project" value="UniProtKB-SubCell"/>
</dbReference>
<dbReference type="Pfam" id="PF01943">
    <property type="entry name" value="Polysacc_synt"/>
    <property type="match status" value="1"/>
</dbReference>
<accession>A0A9Q4KSD6</accession>
<feature type="transmembrane region" description="Helical" evidence="5">
    <location>
        <begin position="114"/>
        <end position="134"/>
    </location>
</feature>
<evidence type="ECO:0000256" key="5">
    <source>
        <dbReference type="SAM" id="Phobius"/>
    </source>
</evidence>
<reference evidence="6" key="1">
    <citation type="submission" date="2022-01" db="EMBL/GenBank/DDBJ databases">
        <title>Draft genome of Methanogenium marinum DSM 15558.</title>
        <authorList>
            <person name="Chen S.-C."/>
            <person name="You Y.-T."/>
        </authorList>
    </citation>
    <scope>NUCLEOTIDE SEQUENCE</scope>
    <source>
        <strain evidence="6">DSM 15558</strain>
    </source>
</reference>
<feature type="transmembrane region" description="Helical" evidence="5">
    <location>
        <begin position="86"/>
        <end position="108"/>
    </location>
</feature>
<proteinExistence type="predicted"/>
<keyword evidence="4 5" id="KW-0472">Membrane</keyword>
<dbReference type="InterPro" id="IPR002797">
    <property type="entry name" value="Polysacc_synth"/>
</dbReference>
<protein>
    <submittedName>
        <fullName evidence="6">Oligosaccharide flippase family protein</fullName>
    </submittedName>
</protein>
<comment type="caution">
    <text evidence="6">The sequence shown here is derived from an EMBL/GenBank/DDBJ whole genome shotgun (WGS) entry which is preliminary data.</text>
</comment>
<dbReference type="PANTHER" id="PTHR43424">
    <property type="entry name" value="LOCUS PUTATIVE PROTEIN 1-RELATED"/>
    <property type="match status" value="1"/>
</dbReference>
<dbReference type="InterPro" id="IPR052556">
    <property type="entry name" value="PolySynth_Transporter"/>
</dbReference>
<organism evidence="6 7">
    <name type="scientific">Methanogenium marinum</name>
    <dbReference type="NCBI Taxonomy" id="348610"/>
    <lineage>
        <taxon>Archaea</taxon>
        <taxon>Methanobacteriati</taxon>
        <taxon>Methanobacteriota</taxon>
        <taxon>Stenosarchaea group</taxon>
        <taxon>Methanomicrobia</taxon>
        <taxon>Methanomicrobiales</taxon>
        <taxon>Methanomicrobiaceae</taxon>
        <taxon>Methanogenium</taxon>
    </lineage>
</organism>
<dbReference type="PANTHER" id="PTHR43424:SF1">
    <property type="entry name" value="LOCUS PUTATIVE PROTEIN 1-RELATED"/>
    <property type="match status" value="1"/>
</dbReference>
<evidence type="ECO:0000256" key="4">
    <source>
        <dbReference type="ARBA" id="ARBA00023136"/>
    </source>
</evidence>
<evidence type="ECO:0000313" key="7">
    <source>
        <dbReference type="Proteomes" id="UP001143747"/>
    </source>
</evidence>